<feature type="transmembrane region" description="Helical" evidence="12">
    <location>
        <begin position="47"/>
        <end position="68"/>
    </location>
</feature>
<gene>
    <name evidence="14" type="ORF">GCM10008956_06390</name>
</gene>
<dbReference type="InterPro" id="IPR029151">
    <property type="entry name" value="Sensor-like_sf"/>
</dbReference>
<protein>
    <recommendedName>
        <fullName evidence="3">histidine kinase</fullName>
        <ecNumber evidence="3">2.7.13.3</ecNumber>
    </recommendedName>
</protein>
<dbReference type="InterPro" id="IPR036890">
    <property type="entry name" value="HATPase_C_sf"/>
</dbReference>
<dbReference type="Gene3D" id="1.10.287.130">
    <property type="match status" value="1"/>
</dbReference>
<comment type="catalytic activity">
    <reaction evidence="1">
        <text>ATP + protein L-histidine = ADP + protein N-phospho-L-histidine.</text>
        <dbReference type="EC" id="2.7.13.3"/>
    </reaction>
</comment>
<comment type="subcellular location">
    <subcellularLocation>
        <location evidence="2">Cell membrane</location>
        <topology evidence="2">Multi-pass membrane protein</topology>
    </subcellularLocation>
</comment>
<dbReference type="InterPro" id="IPR005467">
    <property type="entry name" value="His_kinase_dom"/>
</dbReference>
<dbReference type="InterPro" id="IPR039506">
    <property type="entry name" value="SPOB_a"/>
</dbReference>
<keyword evidence="11 12" id="KW-0472">Membrane</keyword>
<evidence type="ECO:0000313" key="15">
    <source>
        <dbReference type="Proteomes" id="UP000600547"/>
    </source>
</evidence>
<dbReference type="EMBL" id="BMQG01000002">
    <property type="protein sequence ID" value="GGM32871.1"/>
    <property type="molecule type" value="Genomic_DNA"/>
</dbReference>
<reference evidence="15" key="1">
    <citation type="journal article" date="2019" name="Int. J. Syst. Evol. Microbiol.">
        <title>The Global Catalogue of Microorganisms (GCM) 10K type strain sequencing project: providing services to taxonomists for standard genome sequencing and annotation.</title>
        <authorList>
            <consortium name="The Broad Institute Genomics Platform"/>
            <consortium name="The Broad Institute Genome Sequencing Center for Infectious Disease"/>
            <person name="Wu L."/>
            <person name="Ma J."/>
        </authorList>
    </citation>
    <scope>NUCLEOTIDE SEQUENCE [LARGE SCALE GENOMIC DNA]</scope>
    <source>
        <strain evidence="15">JCM 31047</strain>
    </source>
</reference>
<dbReference type="SMART" id="SM00387">
    <property type="entry name" value="HATPase_c"/>
    <property type="match status" value="1"/>
</dbReference>
<dbReference type="InterPro" id="IPR003594">
    <property type="entry name" value="HATPase_dom"/>
</dbReference>
<dbReference type="Pfam" id="PF14689">
    <property type="entry name" value="SPOB_a"/>
    <property type="match status" value="1"/>
</dbReference>
<keyword evidence="9 12" id="KW-1133">Transmembrane helix</keyword>
<keyword evidence="6" id="KW-0808">Transferase</keyword>
<evidence type="ECO:0000256" key="8">
    <source>
        <dbReference type="ARBA" id="ARBA00022777"/>
    </source>
</evidence>
<evidence type="ECO:0000256" key="4">
    <source>
        <dbReference type="ARBA" id="ARBA00022475"/>
    </source>
</evidence>
<keyword evidence="15" id="KW-1185">Reference proteome</keyword>
<keyword evidence="7 12" id="KW-0812">Transmembrane</keyword>
<dbReference type="Gene3D" id="3.30.565.10">
    <property type="entry name" value="Histidine kinase-like ATPase, C-terminal domain"/>
    <property type="match status" value="1"/>
</dbReference>
<dbReference type="GO" id="GO:0000160">
    <property type="term" value="P:phosphorelay signal transduction system"/>
    <property type="evidence" value="ECO:0007669"/>
    <property type="project" value="UniProtKB-KW"/>
</dbReference>
<name>A0A8H9GJJ2_9DEIO</name>
<dbReference type="InterPro" id="IPR050980">
    <property type="entry name" value="2C_sensor_his_kinase"/>
</dbReference>
<evidence type="ECO:0000256" key="7">
    <source>
        <dbReference type="ARBA" id="ARBA00022692"/>
    </source>
</evidence>
<dbReference type="InterPro" id="IPR033463">
    <property type="entry name" value="sCache_3"/>
</dbReference>
<evidence type="ECO:0000256" key="9">
    <source>
        <dbReference type="ARBA" id="ARBA00022989"/>
    </source>
</evidence>
<evidence type="ECO:0000256" key="1">
    <source>
        <dbReference type="ARBA" id="ARBA00000085"/>
    </source>
</evidence>
<evidence type="ECO:0000259" key="13">
    <source>
        <dbReference type="PROSITE" id="PS50109"/>
    </source>
</evidence>
<evidence type="ECO:0000256" key="10">
    <source>
        <dbReference type="ARBA" id="ARBA00023012"/>
    </source>
</evidence>
<dbReference type="PANTHER" id="PTHR44936">
    <property type="entry name" value="SENSOR PROTEIN CREC"/>
    <property type="match status" value="1"/>
</dbReference>
<dbReference type="Pfam" id="PF02518">
    <property type="entry name" value="HATPase_c"/>
    <property type="match status" value="1"/>
</dbReference>
<evidence type="ECO:0000256" key="3">
    <source>
        <dbReference type="ARBA" id="ARBA00012438"/>
    </source>
</evidence>
<dbReference type="AlphaFoldDB" id="A0A8H9GJJ2"/>
<dbReference type="Proteomes" id="UP000600547">
    <property type="component" value="Unassembled WGS sequence"/>
</dbReference>
<keyword evidence="8 14" id="KW-0418">Kinase</keyword>
<dbReference type="GO" id="GO:0005886">
    <property type="term" value="C:plasma membrane"/>
    <property type="evidence" value="ECO:0007669"/>
    <property type="project" value="UniProtKB-SubCell"/>
</dbReference>
<dbReference type="SUPFAM" id="SSF103190">
    <property type="entry name" value="Sensory domain-like"/>
    <property type="match status" value="1"/>
</dbReference>
<dbReference type="SUPFAM" id="SSF55874">
    <property type="entry name" value="ATPase domain of HSP90 chaperone/DNA topoisomerase II/histidine kinase"/>
    <property type="match status" value="1"/>
</dbReference>
<evidence type="ECO:0000256" key="6">
    <source>
        <dbReference type="ARBA" id="ARBA00022679"/>
    </source>
</evidence>
<accession>A0A8H9GJJ2</accession>
<keyword evidence="10" id="KW-0902">Two-component regulatory system</keyword>
<dbReference type="InterPro" id="IPR004358">
    <property type="entry name" value="Sig_transdc_His_kin-like_C"/>
</dbReference>
<dbReference type="PANTHER" id="PTHR44936:SF9">
    <property type="entry name" value="SENSOR PROTEIN CREC"/>
    <property type="match status" value="1"/>
</dbReference>
<organism evidence="14 15">
    <name type="scientific">Deinococcus arenae</name>
    <dbReference type="NCBI Taxonomy" id="1452751"/>
    <lineage>
        <taxon>Bacteria</taxon>
        <taxon>Thermotogati</taxon>
        <taxon>Deinococcota</taxon>
        <taxon>Deinococci</taxon>
        <taxon>Deinococcales</taxon>
        <taxon>Deinococcaceae</taxon>
        <taxon>Deinococcus</taxon>
    </lineage>
</organism>
<dbReference type="Gene3D" id="3.30.450.20">
    <property type="entry name" value="PAS domain"/>
    <property type="match status" value="2"/>
</dbReference>
<keyword evidence="4" id="KW-1003">Cell membrane</keyword>
<dbReference type="GO" id="GO:0004673">
    <property type="term" value="F:protein histidine kinase activity"/>
    <property type="evidence" value="ECO:0007669"/>
    <property type="project" value="UniProtKB-EC"/>
</dbReference>
<proteinExistence type="predicted"/>
<evidence type="ECO:0000256" key="12">
    <source>
        <dbReference type="SAM" id="Phobius"/>
    </source>
</evidence>
<dbReference type="EC" id="2.7.13.3" evidence="3"/>
<evidence type="ECO:0000256" key="11">
    <source>
        <dbReference type="ARBA" id="ARBA00023136"/>
    </source>
</evidence>
<sequence length="564" mass="60270">MLAAQSVYAMHGRERNARNPWVRGAGGSYNRERTPMTRRRPNLQGRLVRLHLFVLCGMTALLVVVQTAQLYGEARERLGERALTASRIVAKLPLVVQGTERGTQNAALNAQVNVLREEADADFIVVGNARGIRLAHPVPERLGKPMEGGDNAQPLAGQEVVSVARGSLGLSVRGKVPVWAGGVPGSRVVGVVSTGYLMPQVWHLVGSALISLLPWFVLALALGTVGAVWAARRLRAEILNLEPEQIAALARQQRAVLAALREGVLAVDAGGLVTLSSDRAVTLLGGQSAPAPLATLWPELALLTAGGAARTQNLELALRGEPVLVNLEPLEGGGFVAGFRDRAEALALAEELTHARGFVDVLRAQTHEYQNRLHVLSGLLQLGRGEEALRVLNAEIHADAQFRQLLRDVQVPRLVALLVGKRERAQELGIDFQITEGSHLGPHWERHADTLVSAVGNLTENAFEALAGQPGLVTVTLGEDPDGMQVEVEDSGPGVPAALHDTLFNRGASSKGEGRGYGLHGVYSRVQGLGGSLRHTRRGPLTVFQLSLPQPLPHRPPEPAEVTA</sequence>
<dbReference type="Pfam" id="PF17203">
    <property type="entry name" value="sCache_3_2"/>
    <property type="match status" value="1"/>
</dbReference>
<evidence type="ECO:0000256" key="2">
    <source>
        <dbReference type="ARBA" id="ARBA00004651"/>
    </source>
</evidence>
<comment type="caution">
    <text evidence="14">The sequence shown here is derived from an EMBL/GenBank/DDBJ whole genome shotgun (WGS) entry which is preliminary data.</text>
</comment>
<dbReference type="PRINTS" id="PR00344">
    <property type="entry name" value="BCTRLSENSOR"/>
</dbReference>
<dbReference type="PROSITE" id="PS50109">
    <property type="entry name" value="HIS_KIN"/>
    <property type="match status" value="1"/>
</dbReference>
<evidence type="ECO:0000256" key="5">
    <source>
        <dbReference type="ARBA" id="ARBA00022553"/>
    </source>
</evidence>
<keyword evidence="5" id="KW-0597">Phosphoprotein</keyword>
<feature type="domain" description="Histidine kinase" evidence="13">
    <location>
        <begin position="451"/>
        <end position="552"/>
    </location>
</feature>
<evidence type="ECO:0000313" key="14">
    <source>
        <dbReference type="EMBL" id="GGM32871.1"/>
    </source>
</evidence>